<dbReference type="Pfam" id="PF13439">
    <property type="entry name" value="Glyco_transf_4"/>
    <property type="match status" value="1"/>
</dbReference>
<dbReference type="PANTHER" id="PTHR45947:SF14">
    <property type="entry name" value="SLL1723 PROTEIN"/>
    <property type="match status" value="1"/>
</dbReference>
<dbReference type="InterPro" id="IPR028098">
    <property type="entry name" value="Glyco_trans_4-like_N"/>
</dbReference>
<evidence type="ECO:0000259" key="2">
    <source>
        <dbReference type="Pfam" id="PF13439"/>
    </source>
</evidence>
<dbReference type="OrthoDB" id="9815550at2"/>
<gene>
    <name evidence="3" type="ORF">B5M42_23965</name>
</gene>
<dbReference type="SUPFAM" id="SSF53756">
    <property type="entry name" value="UDP-Glycosyltransferase/glycogen phosphorylase"/>
    <property type="match status" value="1"/>
</dbReference>
<dbReference type="InterPro" id="IPR001296">
    <property type="entry name" value="Glyco_trans_1"/>
</dbReference>
<reference evidence="3 4" key="1">
    <citation type="submission" date="2017-03" db="EMBL/GenBank/DDBJ databases">
        <title>Isolation of Levoglucosan Utilizing Bacteria.</title>
        <authorList>
            <person name="Arya A.S."/>
        </authorList>
    </citation>
    <scope>NUCLEOTIDE SEQUENCE [LARGE SCALE GENOMIC DNA]</scope>
    <source>
        <strain evidence="3 4">MEC069</strain>
    </source>
</reference>
<evidence type="ECO:0000313" key="3">
    <source>
        <dbReference type="EMBL" id="TFE83017.1"/>
    </source>
</evidence>
<sequence>MKILLATYWPLPHLGGVWPFMEQIKRKMEALGHTVDIMGNGAAEPRYHIVGTDREISKEKLLPMVKAKLPALLYPSLNEDSLVQHVETDRYCMELAAAYFGVGQYDVIHTQDVISTLAMNRVRHRHTALVASIHGSLAREVKMALAKQYPQLNLNDSIVWKYYYAIERLGAMAGEVTITSSQWLKKLLMEQFAVPAQQLTVFQYGLDTGTFFTKRAQGTDLHKPLGKKLIICPARLVYIKGIHHLLDALALLKQVRSDWECWIVGDGDKREELERQAVTLGLSQDVKFLGNRKDVPALLALCDIFAHPSIQDNQPFSVMEAQVSGKPSVVSDAGGLPEIVEHGVTGFVSPVGDIYSLFRHLKQLVENDALRRSMSVNAQGWGMRHWSLETMIQRTLSVYQAASTLNTAKRSGYYV</sequence>
<keyword evidence="3" id="KW-0808">Transferase</keyword>
<evidence type="ECO:0000259" key="1">
    <source>
        <dbReference type="Pfam" id="PF00534"/>
    </source>
</evidence>
<proteinExistence type="predicted"/>
<dbReference type="RefSeq" id="WP_134757534.1">
    <property type="nucleotide sequence ID" value="NZ_MYFO02000002.1"/>
</dbReference>
<keyword evidence="4" id="KW-1185">Reference proteome</keyword>
<dbReference type="CDD" id="cd03801">
    <property type="entry name" value="GT4_PimA-like"/>
    <property type="match status" value="1"/>
</dbReference>
<dbReference type="InterPro" id="IPR050194">
    <property type="entry name" value="Glycosyltransferase_grp1"/>
</dbReference>
<comment type="caution">
    <text evidence="3">The sequence shown here is derived from an EMBL/GenBank/DDBJ whole genome shotgun (WGS) entry which is preliminary data.</text>
</comment>
<name>A0A4Y8PQH4_9BACL</name>
<evidence type="ECO:0000313" key="4">
    <source>
        <dbReference type="Proteomes" id="UP000298246"/>
    </source>
</evidence>
<dbReference type="PANTHER" id="PTHR45947">
    <property type="entry name" value="SULFOQUINOVOSYL TRANSFERASE SQD2"/>
    <property type="match status" value="1"/>
</dbReference>
<dbReference type="AlphaFoldDB" id="A0A4Y8PQH4"/>
<dbReference type="Gene3D" id="3.40.50.2000">
    <property type="entry name" value="Glycogen Phosphorylase B"/>
    <property type="match status" value="2"/>
</dbReference>
<dbReference type="Proteomes" id="UP000298246">
    <property type="component" value="Unassembled WGS sequence"/>
</dbReference>
<organism evidence="3 4">
    <name type="scientific">Paenibacillus athensensis</name>
    <dbReference type="NCBI Taxonomy" id="1967502"/>
    <lineage>
        <taxon>Bacteria</taxon>
        <taxon>Bacillati</taxon>
        <taxon>Bacillota</taxon>
        <taxon>Bacilli</taxon>
        <taxon>Bacillales</taxon>
        <taxon>Paenibacillaceae</taxon>
        <taxon>Paenibacillus</taxon>
    </lineage>
</organism>
<protein>
    <submittedName>
        <fullName evidence="3">Glycosyl transferase</fullName>
    </submittedName>
</protein>
<dbReference type="Pfam" id="PF00534">
    <property type="entry name" value="Glycos_transf_1"/>
    <property type="match status" value="1"/>
</dbReference>
<feature type="domain" description="Glycosyltransferase subfamily 4-like N-terminal" evidence="2">
    <location>
        <begin position="15"/>
        <end position="208"/>
    </location>
</feature>
<dbReference type="GO" id="GO:0016757">
    <property type="term" value="F:glycosyltransferase activity"/>
    <property type="evidence" value="ECO:0007669"/>
    <property type="project" value="InterPro"/>
</dbReference>
<accession>A0A4Y8PQH4</accession>
<dbReference type="EMBL" id="MYFO01000060">
    <property type="protein sequence ID" value="TFE83017.1"/>
    <property type="molecule type" value="Genomic_DNA"/>
</dbReference>
<feature type="domain" description="Glycosyl transferase family 1" evidence="1">
    <location>
        <begin position="221"/>
        <end position="380"/>
    </location>
</feature>